<feature type="signal peptide" evidence="1">
    <location>
        <begin position="1"/>
        <end position="22"/>
    </location>
</feature>
<protein>
    <recommendedName>
        <fullName evidence="4">Adhesin</fullName>
    </recommendedName>
</protein>
<name>A0A1Y3NWC1_9PSED</name>
<evidence type="ECO:0008006" key="4">
    <source>
        <dbReference type="Google" id="ProtNLM"/>
    </source>
</evidence>
<dbReference type="Proteomes" id="UP000195440">
    <property type="component" value="Unassembled WGS sequence"/>
</dbReference>
<reference evidence="2 3" key="1">
    <citation type="journal article" date="2017" name="Syst. Appl. Microbiol.">
        <title>Pseudomonas caspiana sp. nov., a citrus pathogen in the Pseudomonas syringae phylogenetic group.</title>
        <authorList>
            <person name="Busquets A."/>
            <person name="Gomila M."/>
            <person name="Beiki F."/>
            <person name="Mulet M."/>
            <person name="Rahimian H."/>
            <person name="Garcia-Valdes E."/>
            <person name="Lalucat J."/>
        </authorList>
    </citation>
    <scope>NUCLEOTIDE SEQUENCE [LARGE SCALE GENOMIC DNA]</scope>
    <source>
        <strain evidence="2 3">FBF102</strain>
    </source>
</reference>
<comment type="caution">
    <text evidence="2">The sequence shown here is derived from an EMBL/GenBank/DDBJ whole genome shotgun (WGS) entry which is preliminary data.</text>
</comment>
<dbReference type="OrthoDB" id="7026515at2"/>
<dbReference type="Gene3D" id="2.60.40.2040">
    <property type="entry name" value="CFA/I fimbrial subunit E, pilin domain"/>
    <property type="match status" value="1"/>
</dbReference>
<keyword evidence="1" id="KW-0732">Signal</keyword>
<evidence type="ECO:0000313" key="2">
    <source>
        <dbReference type="EMBL" id="OUM71888.1"/>
    </source>
</evidence>
<dbReference type="EMBL" id="LOHF01000022">
    <property type="protein sequence ID" value="OUM71888.1"/>
    <property type="molecule type" value="Genomic_DNA"/>
</dbReference>
<keyword evidence="3" id="KW-1185">Reference proteome</keyword>
<proteinExistence type="predicted"/>
<dbReference type="AlphaFoldDB" id="A0A1Y3NWC1"/>
<evidence type="ECO:0000256" key="1">
    <source>
        <dbReference type="SAM" id="SignalP"/>
    </source>
</evidence>
<accession>A0A1Y3NWC1</accession>
<gene>
    <name evidence="2" type="ORF">AUC60_21435</name>
</gene>
<organism evidence="2 3">
    <name type="scientific">Pseudomonas caspiana</name>
    <dbReference type="NCBI Taxonomy" id="1451454"/>
    <lineage>
        <taxon>Bacteria</taxon>
        <taxon>Pseudomonadati</taxon>
        <taxon>Pseudomonadota</taxon>
        <taxon>Gammaproteobacteria</taxon>
        <taxon>Pseudomonadales</taxon>
        <taxon>Pseudomonadaceae</taxon>
        <taxon>Pseudomonas</taxon>
    </lineage>
</organism>
<feature type="chain" id="PRO_5012260410" description="Adhesin" evidence="1">
    <location>
        <begin position="23"/>
        <end position="187"/>
    </location>
</feature>
<dbReference type="RefSeq" id="WP_087272549.1">
    <property type="nucleotide sequence ID" value="NZ_JBJGBV010000004.1"/>
</dbReference>
<sequence length="187" mass="19268">MRKSAIAVGFAVVSSFSLTAMAASVEKTLNLKATISDPTSAFQVEAVSGSWPNTDQVITYNSSNGTFSNPGAIGFKVKSTQDVTVALNSTAKLVDGSKEIPIDVSITAQDTAKATSVAAVSLTGQKLYDKAKTTTGDYATYNLEVKANKTNMKDATGAIIPNTATAPGKPAAGNYTGTVDLVFESAI</sequence>
<evidence type="ECO:0000313" key="3">
    <source>
        <dbReference type="Proteomes" id="UP000195440"/>
    </source>
</evidence>